<evidence type="ECO:0000256" key="4">
    <source>
        <dbReference type="ARBA" id="ARBA00022664"/>
    </source>
</evidence>
<evidence type="ECO:0000256" key="2">
    <source>
        <dbReference type="ARBA" id="ARBA00010183"/>
    </source>
</evidence>
<dbReference type="InterPro" id="IPR014720">
    <property type="entry name" value="dsRBD_dom"/>
</dbReference>
<dbReference type="InterPro" id="IPR011907">
    <property type="entry name" value="RNase_III"/>
</dbReference>
<feature type="binding site" evidence="9">
    <location>
        <position position="74"/>
    </location>
    <ligand>
        <name>Mg(2+)</name>
        <dbReference type="ChEBI" id="CHEBI:18420"/>
    </ligand>
</feature>
<evidence type="ECO:0000259" key="11">
    <source>
        <dbReference type="PROSITE" id="PS50142"/>
    </source>
</evidence>
<comment type="function">
    <text evidence="9">Digests double-stranded RNA. Involved in the processing of primary rRNA transcript to yield the immediate precursors to the large and small rRNAs (23S and 16S). Processes some mRNAs, and tRNAs when they are encoded in the rRNA operon. Processes pre-crRNA and tracrRNA of type II CRISPR loci if present in the organism.</text>
</comment>
<evidence type="ECO:0000256" key="3">
    <source>
        <dbReference type="ARBA" id="ARBA00022552"/>
    </source>
</evidence>
<dbReference type="AlphaFoldDB" id="A0A3S0NYL6"/>
<evidence type="ECO:0000256" key="6">
    <source>
        <dbReference type="ARBA" id="ARBA00022759"/>
    </source>
</evidence>
<dbReference type="PANTHER" id="PTHR11207">
    <property type="entry name" value="RIBONUCLEASE III"/>
    <property type="match status" value="1"/>
</dbReference>
<keyword evidence="9" id="KW-0479">Metal-binding</keyword>
<evidence type="ECO:0000256" key="8">
    <source>
        <dbReference type="ARBA" id="ARBA00022884"/>
    </source>
</evidence>
<comment type="cofactor">
    <cofactor evidence="9">
        <name>Mg(2+)</name>
        <dbReference type="ChEBI" id="CHEBI:18420"/>
    </cofactor>
</comment>
<dbReference type="SUPFAM" id="SSF54768">
    <property type="entry name" value="dsRNA-binding domain-like"/>
    <property type="match status" value="1"/>
</dbReference>
<evidence type="ECO:0000313" key="14">
    <source>
        <dbReference type="EMBL" id="RTY36280.1"/>
    </source>
</evidence>
<dbReference type="PROSITE" id="PS00517">
    <property type="entry name" value="RNASE_3_1"/>
    <property type="match status" value="1"/>
</dbReference>
<dbReference type="SMART" id="SM00358">
    <property type="entry name" value="DSRM"/>
    <property type="match status" value="1"/>
</dbReference>
<name>A0A3S0NYL6_CHLPH</name>
<feature type="domain" description="DRBM" evidence="10">
    <location>
        <begin position="188"/>
        <end position="252"/>
    </location>
</feature>
<dbReference type="Proteomes" id="UP000489351">
    <property type="component" value="Unassembled WGS sequence"/>
</dbReference>
<dbReference type="EMBL" id="WUBZ01000001">
    <property type="protein sequence ID" value="MWV53463.1"/>
    <property type="molecule type" value="Genomic_DNA"/>
</dbReference>
<comment type="catalytic activity">
    <reaction evidence="1 9">
        <text>Endonucleolytic cleavage to 5'-phosphomonoester.</text>
        <dbReference type="EC" id="3.1.26.3"/>
    </reaction>
</comment>
<keyword evidence="7 9" id="KW-0378">Hydrolase</keyword>
<dbReference type="Proteomes" id="UP000279908">
    <property type="component" value="Unassembled WGS sequence"/>
</dbReference>
<evidence type="ECO:0000313" key="16">
    <source>
        <dbReference type="Proteomes" id="UP000327458"/>
    </source>
</evidence>
<reference evidence="13 17" key="3">
    <citation type="submission" date="2019-11" db="EMBL/GenBank/DDBJ databases">
        <title>Green- and brown-colored morphotypes of Chlorobia in the stratified aquatic ecosystems of Kandalaksha Gulf (White Sea): A model for study of the accessory genome evolution.</title>
        <authorList>
            <person name="Grouzdev D.S."/>
        </authorList>
    </citation>
    <scope>NUCLEOTIDE SEQUENCE [LARGE SCALE GENOMIC DNA]</scope>
    <source>
        <strain evidence="13 17">ZM</strain>
    </source>
</reference>
<dbReference type="InterPro" id="IPR036389">
    <property type="entry name" value="RNase_III_sf"/>
</dbReference>
<dbReference type="GO" id="GO:0003725">
    <property type="term" value="F:double-stranded RNA binding"/>
    <property type="evidence" value="ECO:0007669"/>
    <property type="project" value="TreeGrafter"/>
</dbReference>
<dbReference type="EC" id="3.1.26.3" evidence="9"/>
<accession>A0A3S0NYL6</accession>
<comment type="subcellular location">
    <subcellularLocation>
        <location evidence="9">Cytoplasm</location>
    </subcellularLocation>
</comment>
<comment type="caution">
    <text evidence="14">The sequence shown here is derived from an EMBL/GenBank/DDBJ whole genome shotgun (WGS) entry which is preliminary data.</text>
</comment>
<comment type="similarity">
    <text evidence="2">Belongs to the ribonuclease III family.</text>
</comment>
<dbReference type="CDD" id="cd00593">
    <property type="entry name" value="RIBOc"/>
    <property type="match status" value="1"/>
</dbReference>
<proteinExistence type="inferred from homology"/>
<dbReference type="GO" id="GO:0019843">
    <property type="term" value="F:rRNA binding"/>
    <property type="evidence" value="ECO:0007669"/>
    <property type="project" value="UniProtKB-KW"/>
</dbReference>
<dbReference type="GO" id="GO:0010468">
    <property type="term" value="P:regulation of gene expression"/>
    <property type="evidence" value="ECO:0007669"/>
    <property type="project" value="TreeGrafter"/>
</dbReference>
<dbReference type="Gene3D" id="1.10.1520.10">
    <property type="entry name" value="Ribonuclease III domain"/>
    <property type="match status" value="1"/>
</dbReference>
<dbReference type="EMBL" id="RXYK01000014">
    <property type="protein sequence ID" value="RTY36280.1"/>
    <property type="molecule type" value="Genomic_DNA"/>
</dbReference>
<keyword evidence="9" id="KW-0819">tRNA processing</keyword>
<gene>
    <name evidence="9 14" type="primary">rnc</name>
    <name evidence="14" type="ORF">EKD02_08485</name>
    <name evidence="12" type="ORF">FP507_01085</name>
    <name evidence="13" type="ORF">GJ685_00105</name>
</gene>
<evidence type="ECO:0000313" key="12">
    <source>
        <dbReference type="EMBL" id="KAA6231851.1"/>
    </source>
</evidence>
<keyword evidence="3 9" id="KW-0698">rRNA processing</keyword>
<dbReference type="GO" id="GO:0006397">
    <property type="term" value="P:mRNA processing"/>
    <property type="evidence" value="ECO:0007669"/>
    <property type="project" value="UniProtKB-UniRule"/>
</dbReference>
<dbReference type="InterPro" id="IPR000999">
    <property type="entry name" value="RNase_III_dom"/>
</dbReference>
<dbReference type="HAMAP" id="MF_00104">
    <property type="entry name" value="RNase_III"/>
    <property type="match status" value="1"/>
</dbReference>
<feature type="active site" evidence="9">
    <location>
        <position position="78"/>
    </location>
</feature>
<comment type="subunit">
    <text evidence="9">Homodimer.</text>
</comment>
<feature type="binding site" evidence="9">
    <location>
        <position position="147"/>
    </location>
    <ligand>
        <name>Mg(2+)</name>
        <dbReference type="ChEBI" id="CHEBI:18420"/>
    </ligand>
</feature>
<dbReference type="FunFam" id="1.10.1520.10:FF:000001">
    <property type="entry name" value="Ribonuclease 3"/>
    <property type="match status" value="1"/>
</dbReference>
<organism evidence="14 15">
    <name type="scientific">Chlorobium phaeovibrioides</name>
    <dbReference type="NCBI Taxonomy" id="1094"/>
    <lineage>
        <taxon>Bacteria</taxon>
        <taxon>Pseudomonadati</taxon>
        <taxon>Chlorobiota</taxon>
        <taxon>Chlorobiia</taxon>
        <taxon>Chlorobiales</taxon>
        <taxon>Chlorobiaceae</taxon>
        <taxon>Chlorobium/Pelodictyon group</taxon>
        <taxon>Chlorobium</taxon>
    </lineage>
</organism>
<dbReference type="NCBIfam" id="TIGR02191">
    <property type="entry name" value="RNaseIII"/>
    <property type="match status" value="1"/>
</dbReference>
<dbReference type="PROSITE" id="PS50142">
    <property type="entry name" value="RNASE_3_2"/>
    <property type="match status" value="1"/>
</dbReference>
<dbReference type="CDD" id="cd10845">
    <property type="entry name" value="DSRM_RNAse_III_family"/>
    <property type="match status" value="1"/>
</dbReference>
<evidence type="ECO:0000256" key="1">
    <source>
        <dbReference type="ARBA" id="ARBA00000109"/>
    </source>
</evidence>
<keyword evidence="6 9" id="KW-0255">Endonuclease</keyword>
<sequence>MEQLWQKISALPIFSAELKTGSALTATPESIEFVSRLLGRKPGDMRFYTTALTHRSAVHDPSTPLNTHSNQRLEFLGDAILGLVITDYLFRELPDSPEGELSNTRAKIVNRKSLAGFARSIKIGDHLILGESADHAKIRVSESTLADALEAFIGAIWLDRGISAATSFINEHVIEHRRFNTLITAENNHKSRLIEHTQALHLPPPRYSVISEEGAEHEKRFTVEVSCNGKVLGRGIAARKKDAEQHAAAEAMLNPESIS</sequence>
<keyword evidence="17" id="KW-1185">Reference proteome</keyword>
<evidence type="ECO:0000256" key="9">
    <source>
        <dbReference type="HAMAP-Rule" id="MF_00104"/>
    </source>
</evidence>
<dbReference type="GO" id="GO:0008033">
    <property type="term" value="P:tRNA processing"/>
    <property type="evidence" value="ECO:0007669"/>
    <property type="project" value="UniProtKB-KW"/>
</dbReference>
<dbReference type="PANTHER" id="PTHR11207:SF0">
    <property type="entry name" value="RIBONUCLEASE 3"/>
    <property type="match status" value="1"/>
</dbReference>
<keyword evidence="9" id="KW-0460">Magnesium</keyword>
<dbReference type="RefSeq" id="WP_011889447.1">
    <property type="nucleotide sequence ID" value="NZ_CP041698.1"/>
</dbReference>
<dbReference type="GO" id="GO:0046872">
    <property type="term" value="F:metal ion binding"/>
    <property type="evidence" value="ECO:0007669"/>
    <property type="project" value="UniProtKB-KW"/>
</dbReference>
<dbReference type="SMART" id="SM00535">
    <property type="entry name" value="RIBOc"/>
    <property type="match status" value="1"/>
</dbReference>
<keyword evidence="4 9" id="KW-0507">mRNA processing</keyword>
<keyword evidence="9" id="KW-0963">Cytoplasm</keyword>
<dbReference type="GO" id="GO:0006364">
    <property type="term" value="P:rRNA processing"/>
    <property type="evidence" value="ECO:0007669"/>
    <property type="project" value="UniProtKB-UniRule"/>
</dbReference>
<dbReference type="Pfam" id="PF14622">
    <property type="entry name" value="Ribonucleas_3_3"/>
    <property type="match status" value="1"/>
</dbReference>
<evidence type="ECO:0000256" key="5">
    <source>
        <dbReference type="ARBA" id="ARBA00022722"/>
    </source>
</evidence>
<protein>
    <recommendedName>
        <fullName evidence="9">Ribonuclease 3</fullName>
        <ecNumber evidence="9">3.1.26.3</ecNumber>
    </recommendedName>
    <alternativeName>
        <fullName evidence="9">Ribonuclease III</fullName>
        <shortName evidence="9">RNase III</shortName>
    </alternativeName>
</protein>
<reference evidence="12 16" key="2">
    <citation type="submission" date="2019-07" db="EMBL/GenBank/DDBJ databases">
        <title>Draft genome Sequence of Chlorobium phaeovibrioides sp. strain PhvTcv-s14, from the Phylum Chlorobi.</title>
        <authorList>
            <person name="Babenko V."/>
            <person name="Boldyreva D."/>
            <person name="Kanygina A."/>
            <person name="Selezneva O."/>
            <person name="Akopiyan T."/>
            <person name="Lunina O."/>
        </authorList>
    </citation>
    <scope>NUCLEOTIDE SEQUENCE [LARGE SCALE GENOMIC DNA]</scope>
    <source>
        <strain evidence="12 16">GrTcv12</strain>
    </source>
</reference>
<feature type="active site" evidence="9">
    <location>
        <position position="150"/>
    </location>
</feature>
<evidence type="ECO:0000256" key="7">
    <source>
        <dbReference type="ARBA" id="ARBA00022801"/>
    </source>
</evidence>
<dbReference type="EMBL" id="VMRG01000001">
    <property type="protein sequence ID" value="KAA6231851.1"/>
    <property type="molecule type" value="Genomic_DNA"/>
</dbReference>
<dbReference type="Gene3D" id="3.30.160.20">
    <property type="match status" value="1"/>
</dbReference>
<dbReference type="GO" id="GO:0005737">
    <property type="term" value="C:cytoplasm"/>
    <property type="evidence" value="ECO:0007669"/>
    <property type="project" value="UniProtKB-SubCell"/>
</dbReference>
<keyword evidence="8 9" id="KW-0694">RNA-binding</keyword>
<dbReference type="OMA" id="LTHKSCK"/>
<dbReference type="SUPFAM" id="SSF69065">
    <property type="entry name" value="RNase III domain-like"/>
    <property type="match status" value="1"/>
</dbReference>
<feature type="domain" description="RNase III" evidence="11">
    <location>
        <begin position="31"/>
        <end position="161"/>
    </location>
</feature>
<dbReference type="Pfam" id="PF00035">
    <property type="entry name" value="dsrm"/>
    <property type="match status" value="1"/>
</dbReference>
<evidence type="ECO:0000313" key="17">
    <source>
        <dbReference type="Proteomes" id="UP000489351"/>
    </source>
</evidence>
<keyword evidence="5 9" id="KW-0540">Nuclease</keyword>
<evidence type="ECO:0000313" key="15">
    <source>
        <dbReference type="Proteomes" id="UP000279908"/>
    </source>
</evidence>
<keyword evidence="9" id="KW-0699">rRNA-binding</keyword>
<evidence type="ECO:0000313" key="13">
    <source>
        <dbReference type="EMBL" id="MWV53463.1"/>
    </source>
</evidence>
<dbReference type="GO" id="GO:0004525">
    <property type="term" value="F:ribonuclease III activity"/>
    <property type="evidence" value="ECO:0007669"/>
    <property type="project" value="UniProtKB-UniRule"/>
</dbReference>
<feature type="binding site" evidence="9">
    <location>
        <position position="150"/>
    </location>
    <ligand>
        <name>Mg(2+)</name>
        <dbReference type="ChEBI" id="CHEBI:18420"/>
    </ligand>
</feature>
<dbReference type="Proteomes" id="UP000327458">
    <property type="component" value="Unassembled WGS sequence"/>
</dbReference>
<dbReference type="PROSITE" id="PS50137">
    <property type="entry name" value="DS_RBD"/>
    <property type="match status" value="1"/>
</dbReference>
<reference evidence="14 15" key="1">
    <citation type="submission" date="2018-12" db="EMBL/GenBank/DDBJ databases">
        <authorList>
            <person name="Lunina O.N."/>
            <person name="Grouzdev D.S."/>
            <person name="Gorlenko V.M."/>
            <person name="Savvichev A.S."/>
        </authorList>
    </citation>
    <scope>NUCLEOTIDE SEQUENCE [LARGE SCALE GENOMIC DNA]</scope>
    <source>
        <strain evidence="14 15">BrKhr-17</strain>
    </source>
</reference>
<evidence type="ECO:0000259" key="10">
    <source>
        <dbReference type="PROSITE" id="PS50137"/>
    </source>
</evidence>